<feature type="compositionally biased region" description="Polar residues" evidence="1">
    <location>
        <begin position="314"/>
        <end position="337"/>
    </location>
</feature>
<name>A0A194X4U2_MOLSC</name>
<feature type="compositionally biased region" description="Polar residues" evidence="1">
    <location>
        <begin position="1"/>
        <end position="16"/>
    </location>
</feature>
<feature type="compositionally biased region" description="Basic and acidic residues" evidence="1">
    <location>
        <begin position="17"/>
        <end position="28"/>
    </location>
</feature>
<reference evidence="2 3" key="1">
    <citation type="submission" date="2015-10" db="EMBL/GenBank/DDBJ databases">
        <title>Full genome of DAOMC 229536 Phialocephala scopiformis, a fungal endophyte of spruce producing the potent anti-insectan compound rugulosin.</title>
        <authorList>
            <consortium name="DOE Joint Genome Institute"/>
            <person name="Walker A.K."/>
            <person name="Frasz S.L."/>
            <person name="Seifert K.A."/>
            <person name="Miller J.D."/>
            <person name="Mondo S.J."/>
            <person name="Labutti K."/>
            <person name="Lipzen A."/>
            <person name="Dockter R."/>
            <person name="Kennedy M."/>
            <person name="Grigoriev I.V."/>
            <person name="Spatafora J.W."/>
        </authorList>
    </citation>
    <scope>NUCLEOTIDE SEQUENCE [LARGE SCALE GENOMIC DNA]</scope>
    <source>
        <strain evidence="2 3">CBS 120377</strain>
    </source>
</reference>
<accession>A0A194X4U2</accession>
<feature type="compositionally biased region" description="Polar residues" evidence="1">
    <location>
        <begin position="118"/>
        <end position="127"/>
    </location>
</feature>
<feature type="compositionally biased region" description="Basic and acidic residues" evidence="1">
    <location>
        <begin position="193"/>
        <end position="205"/>
    </location>
</feature>
<dbReference type="KEGG" id="psco:LY89DRAFT_106137"/>
<evidence type="ECO:0000313" key="3">
    <source>
        <dbReference type="Proteomes" id="UP000070700"/>
    </source>
</evidence>
<feature type="compositionally biased region" description="Polar residues" evidence="1">
    <location>
        <begin position="269"/>
        <end position="278"/>
    </location>
</feature>
<dbReference type="RefSeq" id="XP_018069548.1">
    <property type="nucleotide sequence ID" value="XM_018205040.1"/>
</dbReference>
<dbReference type="AlphaFoldDB" id="A0A194X4U2"/>
<feature type="compositionally biased region" description="Low complexity" evidence="1">
    <location>
        <begin position="291"/>
        <end position="310"/>
    </location>
</feature>
<organism evidence="2 3">
    <name type="scientific">Mollisia scopiformis</name>
    <name type="common">Conifer needle endophyte fungus</name>
    <name type="synonym">Phialocephala scopiformis</name>
    <dbReference type="NCBI Taxonomy" id="149040"/>
    <lineage>
        <taxon>Eukaryota</taxon>
        <taxon>Fungi</taxon>
        <taxon>Dikarya</taxon>
        <taxon>Ascomycota</taxon>
        <taxon>Pezizomycotina</taxon>
        <taxon>Leotiomycetes</taxon>
        <taxon>Helotiales</taxon>
        <taxon>Mollisiaceae</taxon>
        <taxon>Mollisia</taxon>
    </lineage>
</organism>
<dbReference type="OrthoDB" id="3564835at2759"/>
<feature type="compositionally biased region" description="Polar residues" evidence="1">
    <location>
        <begin position="344"/>
        <end position="362"/>
    </location>
</feature>
<keyword evidence="3" id="KW-1185">Reference proteome</keyword>
<feature type="compositionally biased region" description="Low complexity" evidence="1">
    <location>
        <begin position="147"/>
        <end position="161"/>
    </location>
</feature>
<sequence length="425" mass="46184">MNMLKSTIVGNASSRYPDSDMSKSESHRSRSISSKSSSRTTLSSRSPSLERDDQIGGVSLQTPELPIEQQIQHMSHHIVPDDDSRGIQYFDTHDSLECVNPLSDRPYLLIPDSEVGASTLQEQNPPTCTVIDVYHSPDDPDEVDRVSTTSHSTNNTPSRTSQDAESSIMDLDDPSTEGDKSSDSKSLSETSDLSEKGMRPSRRTRLERLIKDDVLRSSPPEIAEYVYQAVKGKLECASLDDIPQRDANGELSLLELIELQALTSVTSSPKGFQETYSCPSKIGPQGMINASPTIISHSPSSSTSTSGITPLAPGNSQTEGASSSLGGLSHESPTSFQKSDKGSDPQNKAQKSNGKSAPHSNLQQQLRCPFNAMKPAIFCANPDTKQKYRVCAGPGWNTVSHLKLTIRKKRTCPMPCNVVVARTNF</sequence>
<protein>
    <submittedName>
        <fullName evidence="2">Uncharacterized protein</fullName>
    </submittedName>
</protein>
<feature type="compositionally biased region" description="Low complexity" evidence="1">
    <location>
        <begin position="31"/>
        <end position="47"/>
    </location>
</feature>
<proteinExistence type="predicted"/>
<gene>
    <name evidence="2" type="ORF">LY89DRAFT_106137</name>
</gene>
<evidence type="ECO:0000313" key="2">
    <source>
        <dbReference type="EMBL" id="KUJ15193.1"/>
    </source>
</evidence>
<dbReference type="EMBL" id="KQ947418">
    <property type="protein sequence ID" value="KUJ15193.1"/>
    <property type="molecule type" value="Genomic_DNA"/>
</dbReference>
<evidence type="ECO:0000256" key="1">
    <source>
        <dbReference type="SAM" id="MobiDB-lite"/>
    </source>
</evidence>
<dbReference type="GeneID" id="28814766"/>
<dbReference type="InParanoid" id="A0A194X4U2"/>
<feature type="region of interest" description="Disordered" evidence="1">
    <location>
        <begin position="1"/>
        <end position="56"/>
    </location>
</feature>
<feature type="region of interest" description="Disordered" evidence="1">
    <location>
        <begin position="118"/>
        <end position="205"/>
    </location>
</feature>
<feature type="region of interest" description="Disordered" evidence="1">
    <location>
        <begin position="269"/>
        <end position="362"/>
    </location>
</feature>
<dbReference type="Proteomes" id="UP000070700">
    <property type="component" value="Unassembled WGS sequence"/>
</dbReference>